<dbReference type="Pfam" id="PF04314">
    <property type="entry name" value="PCuAC"/>
    <property type="match status" value="1"/>
</dbReference>
<gene>
    <name evidence="1" type="ORF">SLAV_34480</name>
</gene>
<dbReference type="KEGG" id="slx:SLAV_34480"/>
<dbReference type="EMBL" id="CP024985">
    <property type="protein sequence ID" value="ATZ28667.1"/>
    <property type="molecule type" value="Genomic_DNA"/>
</dbReference>
<dbReference type="SUPFAM" id="SSF110087">
    <property type="entry name" value="DR1885-like metal-binding protein"/>
    <property type="match status" value="1"/>
</dbReference>
<dbReference type="Gene3D" id="2.60.40.1890">
    <property type="entry name" value="PCu(A)C copper chaperone"/>
    <property type="match status" value="1"/>
</dbReference>
<name>A0A2K8PPK5_STRLA</name>
<dbReference type="OrthoDB" id="4328980at2"/>
<reference evidence="1 2" key="1">
    <citation type="submission" date="2017-11" db="EMBL/GenBank/DDBJ databases">
        <title>Complete genome sequence of Streptomyces lavendulae subsp. lavendulae CCM 3239 (formerly 'Streptomyces aureofaciens CCM 3239'), the producer of the angucycline-type antibiotic auricin.</title>
        <authorList>
            <person name="Busche T."/>
            <person name="Novakova R."/>
            <person name="Al'Dilaimi A."/>
            <person name="Homerova D."/>
            <person name="Feckova L."/>
            <person name="Rezuchova B."/>
            <person name="Mingyar E."/>
            <person name="Csolleiova D."/>
            <person name="Bekeova C."/>
            <person name="Winkler A."/>
            <person name="Sevcikova B."/>
            <person name="Kalinowski J."/>
            <person name="Kormanec J."/>
            <person name="Ruckert C."/>
        </authorList>
    </citation>
    <scope>NUCLEOTIDE SEQUENCE [LARGE SCALE GENOMIC DNA]</scope>
    <source>
        <strain evidence="1 2">CCM 3239</strain>
    </source>
</reference>
<evidence type="ECO:0000313" key="2">
    <source>
        <dbReference type="Proteomes" id="UP000231791"/>
    </source>
</evidence>
<proteinExistence type="predicted"/>
<sequence>MTGPVRREGTRDRRPARRRLRESYLAAAVPVIACLAVLCGLTAWTATGAAGTPPRIAVDDGRVLLPSAGEEDTSAFFRITNLGGAEDELVAVTSPAVERAVPVRDRSGTGTGAAAPDTAGPVRVPAGGAVDMSPLGTGPTVRVKVKAGERWQAGQVVPFVLHFRHGKPVGTLAIAIRPGS</sequence>
<dbReference type="InterPro" id="IPR036182">
    <property type="entry name" value="PCuAC_sf"/>
</dbReference>
<organism evidence="1 2">
    <name type="scientific">Streptomyces lavendulae subsp. lavendulae</name>
    <dbReference type="NCBI Taxonomy" id="58340"/>
    <lineage>
        <taxon>Bacteria</taxon>
        <taxon>Bacillati</taxon>
        <taxon>Actinomycetota</taxon>
        <taxon>Actinomycetes</taxon>
        <taxon>Kitasatosporales</taxon>
        <taxon>Streptomycetaceae</taxon>
        <taxon>Streptomyces</taxon>
    </lineage>
</organism>
<dbReference type="AlphaFoldDB" id="A0A2K8PPK5"/>
<dbReference type="RefSeq" id="WP_030235321.1">
    <property type="nucleotide sequence ID" value="NZ_CP024985.1"/>
</dbReference>
<dbReference type="Proteomes" id="UP000231791">
    <property type="component" value="Chromosome"/>
</dbReference>
<accession>A0A2K8PPK5</accession>
<keyword evidence="2" id="KW-1185">Reference proteome</keyword>
<dbReference type="PANTHER" id="PTHR36302:SF1">
    <property type="entry name" value="COPPER CHAPERONE PCU(A)C"/>
    <property type="match status" value="1"/>
</dbReference>
<dbReference type="InterPro" id="IPR007410">
    <property type="entry name" value="LpqE-like"/>
</dbReference>
<protein>
    <submittedName>
        <fullName evidence="1">Uncharacterized protein</fullName>
    </submittedName>
</protein>
<dbReference type="GeneID" id="49387873"/>
<dbReference type="PANTHER" id="PTHR36302">
    <property type="entry name" value="BLR7088 PROTEIN"/>
    <property type="match status" value="1"/>
</dbReference>
<dbReference type="InterPro" id="IPR058248">
    <property type="entry name" value="Lxx211020-like"/>
</dbReference>
<evidence type="ECO:0000313" key="1">
    <source>
        <dbReference type="EMBL" id="ATZ28667.1"/>
    </source>
</evidence>